<name>A0A9D4NNS9_DREPO</name>
<organism evidence="1 2">
    <name type="scientific">Dreissena polymorpha</name>
    <name type="common">Zebra mussel</name>
    <name type="synonym">Mytilus polymorpha</name>
    <dbReference type="NCBI Taxonomy" id="45954"/>
    <lineage>
        <taxon>Eukaryota</taxon>
        <taxon>Metazoa</taxon>
        <taxon>Spiralia</taxon>
        <taxon>Lophotrochozoa</taxon>
        <taxon>Mollusca</taxon>
        <taxon>Bivalvia</taxon>
        <taxon>Autobranchia</taxon>
        <taxon>Heteroconchia</taxon>
        <taxon>Euheterodonta</taxon>
        <taxon>Imparidentia</taxon>
        <taxon>Neoheterodontei</taxon>
        <taxon>Myida</taxon>
        <taxon>Dreissenoidea</taxon>
        <taxon>Dreissenidae</taxon>
        <taxon>Dreissena</taxon>
    </lineage>
</organism>
<dbReference type="Proteomes" id="UP000828390">
    <property type="component" value="Unassembled WGS sequence"/>
</dbReference>
<keyword evidence="2" id="KW-1185">Reference proteome</keyword>
<dbReference type="AlphaFoldDB" id="A0A9D4NNS9"/>
<evidence type="ECO:0000313" key="2">
    <source>
        <dbReference type="Proteomes" id="UP000828390"/>
    </source>
</evidence>
<gene>
    <name evidence="1" type="ORF">DPMN_022538</name>
</gene>
<comment type="caution">
    <text evidence="1">The sequence shown here is derived from an EMBL/GenBank/DDBJ whole genome shotgun (WGS) entry which is preliminary data.</text>
</comment>
<accession>A0A9D4NNS9</accession>
<proteinExistence type="predicted"/>
<dbReference type="EMBL" id="JAIWYP010000001">
    <property type="protein sequence ID" value="KAH3898311.1"/>
    <property type="molecule type" value="Genomic_DNA"/>
</dbReference>
<protein>
    <submittedName>
        <fullName evidence="1">Uncharacterized protein</fullName>
    </submittedName>
</protein>
<evidence type="ECO:0000313" key="1">
    <source>
        <dbReference type="EMBL" id="KAH3898311.1"/>
    </source>
</evidence>
<reference evidence="1" key="2">
    <citation type="submission" date="2020-11" db="EMBL/GenBank/DDBJ databases">
        <authorList>
            <person name="McCartney M.A."/>
            <person name="Auch B."/>
            <person name="Kono T."/>
            <person name="Mallez S."/>
            <person name="Becker A."/>
            <person name="Gohl D.M."/>
            <person name="Silverstein K.A.T."/>
            <person name="Koren S."/>
            <person name="Bechman K.B."/>
            <person name="Herman A."/>
            <person name="Abrahante J.E."/>
            <person name="Garbe J."/>
        </authorList>
    </citation>
    <scope>NUCLEOTIDE SEQUENCE</scope>
    <source>
        <strain evidence="1">Duluth1</strain>
        <tissue evidence="1">Whole animal</tissue>
    </source>
</reference>
<reference evidence="1" key="1">
    <citation type="journal article" date="2019" name="bioRxiv">
        <title>The Genome of the Zebra Mussel, Dreissena polymorpha: A Resource for Invasive Species Research.</title>
        <authorList>
            <person name="McCartney M.A."/>
            <person name="Auch B."/>
            <person name="Kono T."/>
            <person name="Mallez S."/>
            <person name="Zhang Y."/>
            <person name="Obille A."/>
            <person name="Becker A."/>
            <person name="Abrahante J.E."/>
            <person name="Garbe J."/>
            <person name="Badalamenti J.P."/>
            <person name="Herman A."/>
            <person name="Mangelson H."/>
            <person name="Liachko I."/>
            <person name="Sullivan S."/>
            <person name="Sone E.D."/>
            <person name="Koren S."/>
            <person name="Silverstein K.A.T."/>
            <person name="Beckman K.B."/>
            <person name="Gohl D.M."/>
        </authorList>
    </citation>
    <scope>NUCLEOTIDE SEQUENCE</scope>
    <source>
        <strain evidence="1">Duluth1</strain>
        <tissue evidence="1">Whole animal</tissue>
    </source>
</reference>
<sequence>MMKTVPALEITTKISQYCFELGRHLAGVCKWHSCLNLNSGLAFGELSEDTSDIPGRICSEGHVCSGGCVTWDSVRLNTSGMTRRPHALDRVVPEQSSDGVRVPILVHSGSRFTRTSAECVRCGRQIFLGELAHLPNGTKLILIPVTVGGAQWYYYWWGQYLYTFGTITEDLYLKIVNNGASVNQGITFGYSMPLATTVTTVTTTTKYHVINDSTKFHVINDSTKYHAINDNTKYFAINDISKYNIINDSTKYYVINDNTKFYAINDNNNDYNHNS</sequence>